<sequence>MFARKRMAEVVRRALYCCRRGRSSTRSGPAGNVDVMLAIIPDKSQPVIRLKFLFARRRCARRRRRRRRRQQRLELWSTHVCVHMYVRTLRSLLQNSMQVDQFRYRAILCGARAIIHAIVTNTVKNRPAQHAELLVAHS</sequence>
<dbReference type="EMBL" id="UYYB01001564">
    <property type="protein sequence ID" value="VDM65869.1"/>
    <property type="molecule type" value="Genomic_DNA"/>
</dbReference>
<keyword evidence="2" id="KW-1185">Reference proteome</keyword>
<organism evidence="1 2">
    <name type="scientific">Strongylus vulgaris</name>
    <name type="common">Blood worm</name>
    <dbReference type="NCBI Taxonomy" id="40348"/>
    <lineage>
        <taxon>Eukaryota</taxon>
        <taxon>Metazoa</taxon>
        <taxon>Ecdysozoa</taxon>
        <taxon>Nematoda</taxon>
        <taxon>Chromadorea</taxon>
        <taxon>Rhabditida</taxon>
        <taxon>Rhabditina</taxon>
        <taxon>Rhabditomorpha</taxon>
        <taxon>Strongyloidea</taxon>
        <taxon>Strongylidae</taxon>
        <taxon>Strongylus</taxon>
    </lineage>
</organism>
<protein>
    <submittedName>
        <fullName evidence="1">Uncharacterized protein</fullName>
    </submittedName>
</protein>
<dbReference type="AlphaFoldDB" id="A0A3P7IGI0"/>
<accession>A0A3P7IGI0</accession>
<gene>
    <name evidence="1" type="ORF">SVUK_LOCUS867</name>
</gene>
<name>A0A3P7IGI0_STRVU</name>
<dbReference type="Proteomes" id="UP000270094">
    <property type="component" value="Unassembled WGS sequence"/>
</dbReference>
<reference evidence="1 2" key="1">
    <citation type="submission" date="2018-11" db="EMBL/GenBank/DDBJ databases">
        <authorList>
            <consortium name="Pathogen Informatics"/>
        </authorList>
    </citation>
    <scope>NUCLEOTIDE SEQUENCE [LARGE SCALE GENOMIC DNA]</scope>
</reference>
<evidence type="ECO:0000313" key="1">
    <source>
        <dbReference type="EMBL" id="VDM65869.1"/>
    </source>
</evidence>
<evidence type="ECO:0000313" key="2">
    <source>
        <dbReference type="Proteomes" id="UP000270094"/>
    </source>
</evidence>
<proteinExistence type="predicted"/>